<evidence type="ECO:0000313" key="1">
    <source>
        <dbReference type="EMBL" id="MBU9737377.1"/>
    </source>
</evidence>
<sequence>MKDKLNRLPGKTKFRVLLLVGLAFALVIGSTVTYFANSNSLPNPFQTNKAEVVVMEQFDPSDKWVPGEQKKKEVWFENDGEQDMLLRFQPQISWKDLKGGGLPAQIPDDAVTLDYSQVMPGGTNVQWVLIDGWYYYNKVFHAGESTEQVLKSVTFSKTLTNDGHDGTDYSNVQCDVAIKGETVQADAQAAQTIWGRQALISGDDVRWK</sequence>
<dbReference type="NCBIfam" id="TIGR04090">
    <property type="entry name" value="exp_by_SipW_IV"/>
    <property type="match status" value="1"/>
</dbReference>
<keyword evidence="2" id="KW-1185">Reference proteome</keyword>
<name>A0A949K7V3_9FIRM</name>
<dbReference type="RefSeq" id="WP_158348506.1">
    <property type="nucleotide sequence ID" value="NZ_JAHQCW010000020.1"/>
</dbReference>
<comment type="caution">
    <text evidence="1">The sequence shown here is derived from an EMBL/GenBank/DDBJ whole genome shotgun (WGS) entry which is preliminary data.</text>
</comment>
<protein>
    <submittedName>
        <fullName evidence="1">BsaA family SipW-dependent biofilm matrix protein</fullName>
    </submittedName>
</protein>
<proteinExistence type="predicted"/>
<dbReference type="Proteomes" id="UP000712157">
    <property type="component" value="Unassembled WGS sequence"/>
</dbReference>
<dbReference type="EMBL" id="JAHQCW010000020">
    <property type="protein sequence ID" value="MBU9737377.1"/>
    <property type="molecule type" value="Genomic_DNA"/>
</dbReference>
<reference evidence="1" key="1">
    <citation type="submission" date="2021-06" db="EMBL/GenBank/DDBJ databases">
        <title>Description of novel taxa of the family Lachnospiraceae.</title>
        <authorList>
            <person name="Chaplin A.V."/>
            <person name="Sokolova S.R."/>
            <person name="Pikina A.P."/>
            <person name="Korzhanova M."/>
            <person name="Belova V."/>
            <person name="Korostin D."/>
            <person name="Efimov B.A."/>
        </authorList>
    </citation>
    <scope>NUCLEOTIDE SEQUENCE</scope>
    <source>
        <strain evidence="1">ASD5720</strain>
    </source>
</reference>
<accession>A0A949K7V3</accession>
<dbReference type="InterPro" id="IPR024008">
    <property type="entry name" value="BsaA"/>
</dbReference>
<dbReference type="AlphaFoldDB" id="A0A949K7V3"/>
<evidence type="ECO:0000313" key="2">
    <source>
        <dbReference type="Proteomes" id="UP000712157"/>
    </source>
</evidence>
<gene>
    <name evidence="1" type="ORF">KTH89_12575</name>
</gene>
<organism evidence="1 2">
    <name type="scientific">Diplocloster agilis</name>
    <dbReference type="NCBI Taxonomy" id="2850323"/>
    <lineage>
        <taxon>Bacteria</taxon>
        <taxon>Bacillati</taxon>
        <taxon>Bacillota</taxon>
        <taxon>Clostridia</taxon>
        <taxon>Lachnospirales</taxon>
        <taxon>Lachnospiraceae</taxon>
        <taxon>Diplocloster</taxon>
    </lineage>
</organism>